<reference evidence="7" key="1">
    <citation type="journal article" date="2014" name="Front. Microbiol.">
        <title>High frequency of phylogenetically diverse reductive dehalogenase-homologous genes in deep subseafloor sedimentary metagenomes.</title>
        <authorList>
            <person name="Kawai M."/>
            <person name="Futagami T."/>
            <person name="Toyoda A."/>
            <person name="Takaki Y."/>
            <person name="Nishi S."/>
            <person name="Hori S."/>
            <person name="Arai W."/>
            <person name="Tsubouchi T."/>
            <person name="Morono Y."/>
            <person name="Uchiyama I."/>
            <person name="Ito T."/>
            <person name="Fujiyama A."/>
            <person name="Inagaki F."/>
            <person name="Takami H."/>
        </authorList>
    </citation>
    <scope>NUCLEOTIDE SEQUENCE</scope>
    <source>
        <strain evidence="7">Expedition CK06-06</strain>
    </source>
</reference>
<dbReference type="PANTHER" id="PTHR43673:SF2">
    <property type="entry name" value="NITROREDUCTASE"/>
    <property type="match status" value="1"/>
</dbReference>
<dbReference type="InterPro" id="IPR029479">
    <property type="entry name" value="Nitroreductase"/>
</dbReference>
<evidence type="ECO:0000259" key="6">
    <source>
        <dbReference type="Pfam" id="PF00881"/>
    </source>
</evidence>
<comment type="caution">
    <text evidence="7">The sequence shown here is derived from an EMBL/GenBank/DDBJ whole genome shotgun (WGS) entry which is preliminary data.</text>
</comment>
<dbReference type="Pfam" id="PF00881">
    <property type="entry name" value="Nitroreductase"/>
    <property type="match status" value="2"/>
</dbReference>
<feature type="domain" description="Nitroreductase" evidence="6">
    <location>
        <begin position="6"/>
        <end position="60"/>
    </location>
</feature>
<dbReference type="PANTHER" id="PTHR43673">
    <property type="entry name" value="NAD(P)H NITROREDUCTASE YDGI-RELATED"/>
    <property type="match status" value="1"/>
</dbReference>
<evidence type="ECO:0000256" key="4">
    <source>
        <dbReference type="ARBA" id="ARBA00022643"/>
    </source>
</evidence>
<dbReference type="Gene3D" id="3.40.109.10">
    <property type="entry name" value="NADH Oxidase"/>
    <property type="match status" value="1"/>
</dbReference>
<keyword evidence="4" id="KW-0288">FMN</keyword>
<organism evidence="7">
    <name type="scientific">marine sediment metagenome</name>
    <dbReference type="NCBI Taxonomy" id="412755"/>
    <lineage>
        <taxon>unclassified sequences</taxon>
        <taxon>metagenomes</taxon>
        <taxon>ecological metagenomes</taxon>
    </lineage>
</organism>
<proteinExistence type="inferred from homology"/>
<accession>X0YJS6</accession>
<dbReference type="EMBL" id="BART01000781">
    <property type="protein sequence ID" value="GAG56260.1"/>
    <property type="molecule type" value="Genomic_DNA"/>
</dbReference>
<dbReference type="GO" id="GO:0016491">
    <property type="term" value="F:oxidoreductase activity"/>
    <property type="evidence" value="ECO:0007669"/>
    <property type="project" value="UniProtKB-KW"/>
</dbReference>
<name>X0YJS6_9ZZZZ</name>
<gene>
    <name evidence="7" type="ORF">S01H4_03248</name>
</gene>
<evidence type="ECO:0000256" key="2">
    <source>
        <dbReference type="ARBA" id="ARBA00007118"/>
    </source>
</evidence>
<keyword evidence="5" id="KW-0560">Oxidoreductase</keyword>
<comment type="similarity">
    <text evidence="2">Belongs to the nitroreductase family.</text>
</comment>
<evidence type="ECO:0000256" key="3">
    <source>
        <dbReference type="ARBA" id="ARBA00022630"/>
    </source>
</evidence>
<evidence type="ECO:0000256" key="5">
    <source>
        <dbReference type="ARBA" id="ARBA00023002"/>
    </source>
</evidence>
<dbReference type="AlphaFoldDB" id="X0YJS6"/>
<dbReference type="CDD" id="cd02151">
    <property type="entry name" value="nitroreductase"/>
    <property type="match status" value="1"/>
</dbReference>
<sequence>MFFSLIKNRRSIRKYKKQEIEKDKIEKLMKAALFSPSSKARYPCEFIFVNDKELLAKLSQSKPHGSAFLANAPLGIVVTADSTKSDVWIEDASIATTLIILAAEALGLGACWIQIRKRKYSETINSEEYIRNILSVPDNRRVLAMVGVGHSDEIKMPRQEGGLEYDKIFFNQYSNY</sequence>
<comment type="cofactor">
    <cofactor evidence="1">
        <name>FMN</name>
        <dbReference type="ChEBI" id="CHEBI:58210"/>
    </cofactor>
</comment>
<protein>
    <recommendedName>
        <fullName evidence="6">Nitroreductase domain-containing protein</fullName>
    </recommendedName>
</protein>
<dbReference type="SUPFAM" id="SSF55469">
    <property type="entry name" value="FMN-dependent nitroreductase-like"/>
    <property type="match status" value="1"/>
</dbReference>
<evidence type="ECO:0000256" key="1">
    <source>
        <dbReference type="ARBA" id="ARBA00001917"/>
    </source>
</evidence>
<dbReference type="InterPro" id="IPR000415">
    <property type="entry name" value="Nitroreductase-like"/>
</dbReference>
<keyword evidence="3" id="KW-0285">Flavoprotein</keyword>
<evidence type="ECO:0000313" key="7">
    <source>
        <dbReference type="EMBL" id="GAG56260.1"/>
    </source>
</evidence>
<feature type="domain" description="Nitroreductase" evidence="6">
    <location>
        <begin position="63"/>
        <end position="150"/>
    </location>
</feature>